<dbReference type="Gene3D" id="3.40.462.20">
    <property type="match status" value="1"/>
</dbReference>
<dbReference type="OrthoDB" id="407275at2759"/>
<evidence type="ECO:0000313" key="1">
    <source>
        <dbReference type="EMBL" id="KAG9245466.1"/>
    </source>
</evidence>
<evidence type="ECO:0000313" key="2">
    <source>
        <dbReference type="Proteomes" id="UP000887226"/>
    </source>
</evidence>
<sequence length="103" mass="11776">MSYGITTSFKFRTTTATEENVFFYYPYVWTRGQTTPEWNACQQYCAGQRFPAETNARVLVTKYLEDVSVFLFEGAYHGSKADFELSIQPFLDSLALVRGLGTE</sequence>
<comment type="caution">
    <text evidence="1">The sequence shown here is derived from an EMBL/GenBank/DDBJ whole genome shotgun (WGS) entry which is preliminary data.</text>
</comment>
<proteinExistence type="predicted"/>
<keyword evidence="2" id="KW-1185">Reference proteome</keyword>
<accession>A0A9P7Z565</accession>
<dbReference type="Gene3D" id="3.30.465.10">
    <property type="match status" value="1"/>
</dbReference>
<gene>
    <name evidence="1" type="ORF">BJ878DRAFT_18065</name>
</gene>
<reference evidence="1" key="1">
    <citation type="journal article" date="2021" name="IMA Fungus">
        <title>Genomic characterization of three marine fungi, including Emericellopsis atlantica sp. nov. with signatures of a generalist lifestyle and marine biomass degradation.</title>
        <authorList>
            <person name="Hagestad O.C."/>
            <person name="Hou L."/>
            <person name="Andersen J.H."/>
            <person name="Hansen E.H."/>
            <person name="Altermark B."/>
            <person name="Li C."/>
            <person name="Kuhnert E."/>
            <person name="Cox R.J."/>
            <person name="Crous P.W."/>
            <person name="Spatafora J.W."/>
            <person name="Lail K."/>
            <person name="Amirebrahimi M."/>
            <person name="Lipzen A."/>
            <person name="Pangilinan J."/>
            <person name="Andreopoulos W."/>
            <person name="Hayes R.D."/>
            <person name="Ng V."/>
            <person name="Grigoriev I.V."/>
            <person name="Jackson S.A."/>
            <person name="Sutton T.D.S."/>
            <person name="Dobson A.D.W."/>
            <person name="Rama T."/>
        </authorList>
    </citation>
    <scope>NUCLEOTIDE SEQUENCE</scope>
    <source>
        <strain evidence="1">TRa3180A</strain>
    </source>
</reference>
<dbReference type="Proteomes" id="UP000887226">
    <property type="component" value="Unassembled WGS sequence"/>
</dbReference>
<dbReference type="AlphaFoldDB" id="A0A9P7Z565"/>
<organism evidence="1 2">
    <name type="scientific">Calycina marina</name>
    <dbReference type="NCBI Taxonomy" id="1763456"/>
    <lineage>
        <taxon>Eukaryota</taxon>
        <taxon>Fungi</taxon>
        <taxon>Dikarya</taxon>
        <taxon>Ascomycota</taxon>
        <taxon>Pezizomycotina</taxon>
        <taxon>Leotiomycetes</taxon>
        <taxon>Helotiales</taxon>
        <taxon>Pezizellaceae</taxon>
        <taxon>Calycina</taxon>
    </lineage>
</organism>
<protein>
    <submittedName>
        <fullName evidence="1">Uncharacterized protein</fullName>
    </submittedName>
</protein>
<dbReference type="EMBL" id="MU253846">
    <property type="protein sequence ID" value="KAG9245466.1"/>
    <property type="molecule type" value="Genomic_DNA"/>
</dbReference>
<name>A0A9P7Z565_9HELO</name>
<dbReference type="InterPro" id="IPR016169">
    <property type="entry name" value="FAD-bd_PCMH_sub2"/>
</dbReference>